<comment type="caution">
    <text evidence="2">The sequence shown here is derived from an EMBL/GenBank/DDBJ whole genome shotgun (WGS) entry which is preliminary data.</text>
</comment>
<evidence type="ECO:0000313" key="3">
    <source>
        <dbReference type="Proteomes" id="UP000193144"/>
    </source>
</evidence>
<proteinExistence type="predicted"/>
<evidence type="ECO:0000313" key="2">
    <source>
        <dbReference type="EMBL" id="ORX94883.1"/>
    </source>
</evidence>
<organism evidence="2 3">
    <name type="scientific">Clohesyomyces aquaticus</name>
    <dbReference type="NCBI Taxonomy" id="1231657"/>
    <lineage>
        <taxon>Eukaryota</taxon>
        <taxon>Fungi</taxon>
        <taxon>Dikarya</taxon>
        <taxon>Ascomycota</taxon>
        <taxon>Pezizomycotina</taxon>
        <taxon>Dothideomycetes</taxon>
        <taxon>Pleosporomycetidae</taxon>
        <taxon>Pleosporales</taxon>
        <taxon>Lindgomycetaceae</taxon>
        <taxon>Clohesyomyces</taxon>
    </lineage>
</organism>
<evidence type="ECO:0000256" key="1">
    <source>
        <dbReference type="SAM" id="MobiDB-lite"/>
    </source>
</evidence>
<dbReference type="Proteomes" id="UP000193144">
    <property type="component" value="Unassembled WGS sequence"/>
</dbReference>
<protein>
    <submittedName>
        <fullName evidence="2">Uncharacterized protein</fullName>
    </submittedName>
</protein>
<gene>
    <name evidence="2" type="ORF">BCR34DRAFT_608127</name>
</gene>
<reference evidence="2 3" key="1">
    <citation type="submission" date="2016-07" db="EMBL/GenBank/DDBJ databases">
        <title>Pervasive Adenine N6-methylation of Active Genes in Fungi.</title>
        <authorList>
            <consortium name="DOE Joint Genome Institute"/>
            <person name="Mondo S.J."/>
            <person name="Dannebaum R.O."/>
            <person name="Kuo R.C."/>
            <person name="Labutti K."/>
            <person name="Haridas S."/>
            <person name="Kuo A."/>
            <person name="Salamov A."/>
            <person name="Ahrendt S.R."/>
            <person name="Lipzen A."/>
            <person name="Sullivan W."/>
            <person name="Andreopoulos W.B."/>
            <person name="Clum A."/>
            <person name="Lindquist E."/>
            <person name="Daum C."/>
            <person name="Ramamoorthy G.K."/>
            <person name="Gryganskyi A."/>
            <person name="Culley D."/>
            <person name="Magnuson J.K."/>
            <person name="James T.Y."/>
            <person name="O'Malley M.A."/>
            <person name="Stajich J.E."/>
            <person name="Spatafora J.W."/>
            <person name="Visel A."/>
            <person name="Grigoriev I.V."/>
        </authorList>
    </citation>
    <scope>NUCLEOTIDE SEQUENCE [LARGE SCALE GENOMIC DNA]</scope>
    <source>
        <strain evidence="2 3">CBS 115471</strain>
    </source>
</reference>
<keyword evidence="3" id="KW-1185">Reference proteome</keyword>
<dbReference type="AlphaFoldDB" id="A0A1Y1YAA3"/>
<sequence length="182" mass="21088">MFNFFTSCFGGNSSRRGDGYGAGDSSLRSRRVLVRNSMEKESQSISYHHSSARIAATSDDEKRDLQEHDSLLIDFDEDAEERSTYISEKHLEAGVEGDHVVERRITEERRLSRKSVIFRPWKKSSKAEKGTTTARLLPHNTGDELHRRAEFERTVKKMNAADAERAWGRERQLREQWNRNNT</sequence>
<dbReference type="OrthoDB" id="3919618at2759"/>
<feature type="region of interest" description="Disordered" evidence="1">
    <location>
        <begin position="38"/>
        <end position="63"/>
    </location>
</feature>
<dbReference type="EMBL" id="MCFA01000296">
    <property type="protein sequence ID" value="ORX94883.1"/>
    <property type="molecule type" value="Genomic_DNA"/>
</dbReference>
<accession>A0A1Y1YAA3</accession>
<name>A0A1Y1YAA3_9PLEO</name>